<keyword evidence="2" id="KW-1185">Reference proteome</keyword>
<organism evidence="1 2">
    <name type="scientific">Rhodobacter viridis</name>
    <dbReference type="NCBI Taxonomy" id="1054202"/>
    <lineage>
        <taxon>Bacteria</taxon>
        <taxon>Pseudomonadati</taxon>
        <taxon>Pseudomonadota</taxon>
        <taxon>Alphaproteobacteria</taxon>
        <taxon>Rhodobacterales</taxon>
        <taxon>Rhodobacter group</taxon>
        <taxon>Rhodobacter</taxon>
    </lineage>
</organism>
<name>A0A318TUB9_9RHOB</name>
<dbReference type="RefSeq" id="WP_110806846.1">
    <property type="nucleotide sequence ID" value="NZ_QJTK01000017.1"/>
</dbReference>
<protein>
    <submittedName>
        <fullName evidence="1">SapC protein</fullName>
    </submittedName>
</protein>
<gene>
    <name evidence="1" type="ORF">C8J30_11711</name>
</gene>
<reference evidence="1 2" key="1">
    <citation type="submission" date="2018-06" db="EMBL/GenBank/DDBJ databases">
        <title>Genomic Encyclopedia of Type Strains, Phase III (KMG-III): the genomes of soil and plant-associated and newly described type strains.</title>
        <authorList>
            <person name="Whitman W."/>
        </authorList>
    </citation>
    <scope>NUCLEOTIDE SEQUENCE [LARGE SCALE GENOMIC DNA]</scope>
    <source>
        <strain evidence="1 2">JA737</strain>
    </source>
</reference>
<dbReference type="OrthoDB" id="7831378at2"/>
<dbReference type="Proteomes" id="UP000247727">
    <property type="component" value="Unassembled WGS sequence"/>
</dbReference>
<dbReference type="EMBL" id="QJTK01000017">
    <property type="protein sequence ID" value="PYF07460.1"/>
    <property type="molecule type" value="Genomic_DNA"/>
</dbReference>
<dbReference type="AlphaFoldDB" id="A0A318TUB9"/>
<evidence type="ECO:0000313" key="1">
    <source>
        <dbReference type="EMBL" id="PYF07460.1"/>
    </source>
</evidence>
<proteinExistence type="predicted"/>
<dbReference type="Pfam" id="PF07277">
    <property type="entry name" value="SapC"/>
    <property type="match status" value="1"/>
</dbReference>
<evidence type="ECO:0000313" key="2">
    <source>
        <dbReference type="Proteomes" id="UP000247727"/>
    </source>
</evidence>
<sequence>MYNGFESLEAARTSAQRIFDPFSYRVTSTERAVPICLSEAPALAERWPVLWVRDASGEFDLVVLRGLQPGAEVPGLHSQSRTSLPLLLQAYPFRYRDLTSGGEIGLDRTAPMRERDAGAYIFDDRGGFPPGTDLKLRALDLWGEEIGLRARLTAELFHHGLVEPVRLPGTLQERLELPDMFSALAFPEDVPIFRSIPATHWLTVARFLAAQRMSLYMMARLISALPEGTA</sequence>
<comment type="caution">
    <text evidence="1">The sequence shown here is derived from an EMBL/GenBank/DDBJ whole genome shotgun (WGS) entry which is preliminary data.</text>
</comment>
<accession>A0A318TUB9</accession>
<dbReference type="InterPro" id="IPR010836">
    <property type="entry name" value="SapC"/>
</dbReference>